<dbReference type="EMBL" id="JAAIUW010000005">
    <property type="protein sequence ID" value="KAF7832125.1"/>
    <property type="molecule type" value="Genomic_DNA"/>
</dbReference>
<evidence type="ECO:0000313" key="1">
    <source>
        <dbReference type="EMBL" id="KAF7832125.1"/>
    </source>
</evidence>
<proteinExistence type="predicted"/>
<dbReference type="Proteomes" id="UP000634136">
    <property type="component" value="Unassembled WGS sequence"/>
</dbReference>
<protein>
    <submittedName>
        <fullName evidence="1">Uncharacterized protein</fullName>
    </submittedName>
</protein>
<dbReference type="AlphaFoldDB" id="A0A835C5P8"/>
<sequence>MTQASPCILSRATSRSKKESVPPLGFLFFHYKSIPRYSQSKIDKVTDFRRSLGTHEAAPMWF</sequence>
<keyword evidence="2" id="KW-1185">Reference proteome</keyword>
<reference evidence="1" key="1">
    <citation type="submission" date="2020-09" db="EMBL/GenBank/DDBJ databases">
        <title>Genome-Enabled Discovery of Anthraquinone Biosynthesis in Senna tora.</title>
        <authorList>
            <person name="Kang S.-H."/>
            <person name="Pandey R.P."/>
            <person name="Lee C.-M."/>
            <person name="Sim J.-S."/>
            <person name="Jeong J.-T."/>
            <person name="Choi B.-S."/>
            <person name="Jung M."/>
            <person name="Ginzburg D."/>
            <person name="Zhao K."/>
            <person name="Won S.Y."/>
            <person name="Oh T.-J."/>
            <person name="Yu Y."/>
            <person name="Kim N.-H."/>
            <person name="Lee O.R."/>
            <person name="Lee T.-H."/>
            <person name="Bashyal P."/>
            <person name="Kim T.-S."/>
            <person name="Lee W.-H."/>
            <person name="Kawkins C."/>
            <person name="Kim C.-K."/>
            <person name="Kim J.S."/>
            <person name="Ahn B.O."/>
            <person name="Rhee S.Y."/>
            <person name="Sohng J.K."/>
        </authorList>
    </citation>
    <scope>NUCLEOTIDE SEQUENCE</scope>
    <source>
        <tissue evidence="1">Leaf</tissue>
    </source>
</reference>
<evidence type="ECO:0000313" key="2">
    <source>
        <dbReference type="Proteomes" id="UP000634136"/>
    </source>
</evidence>
<organism evidence="1 2">
    <name type="scientific">Senna tora</name>
    <dbReference type="NCBI Taxonomy" id="362788"/>
    <lineage>
        <taxon>Eukaryota</taxon>
        <taxon>Viridiplantae</taxon>
        <taxon>Streptophyta</taxon>
        <taxon>Embryophyta</taxon>
        <taxon>Tracheophyta</taxon>
        <taxon>Spermatophyta</taxon>
        <taxon>Magnoliopsida</taxon>
        <taxon>eudicotyledons</taxon>
        <taxon>Gunneridae</taxon>
        <taxon>Pentapetalae</taxon>
        <taxon>rosids</taxon>
        <taxon>fabids</taxon>
        <taxon>Fabales</taxon>
        <taxon>Fabaceae</taxon>
        <taxon>Caesalpinioideae</taxon>
        <taxon>Cassia clade</taxon>
        <taxon>Senna</taxon>
    </lineage>
</organism>
<gene>
    <name evidence="1" type="ORF">G2W53_014458</name>
</gene>
<comment type="caution">
    <text evidence="1">The sequence shown here is derived from an EMBL/GenBank/DDBJ whole genome shotgun (WGS) entry which is preliminary data.</text>
</comment>
<name>A0A835C5P8_9FABA</name>
<accession>A0A835C5P8</accession>